<feature type="chain" id="PRO_5017043452" evidence="1">
    <location>
        <begin position="25"/>
        <end position="137"/>
    </location>
</feature>
<sequence length="137" mass="15721">MFRRFRFALSIAFALALIPALGLAQPTDDRSFPPRAVLEKLAPKHFVKVLGAYAATQAQREKNPQIKVPVMTFLLDDGHQLTGVITKIDFDRNRFTVMLAEKGFRVNVSFLDFKQVITFILHDIDLYPEFLENLNRQ</sequence>
<keyword evidence="1" id="KW-0732">Signal</keyword>
<proteinExistence type="predicted"/>
<dbReference type="Proteomes" id="UP000252355">
    <property type="component" value="Unassembled WGS sequence"/>
</dbReference>
<dbReference type="AlphaFoldDB" id="A0A367ZNE3"/>
<accession>A0A367ZNE3</accession>
<gene>
    <name evidence="2" type="ORF">OZSIB_1011</name>
</gene>
<evidence type="ECO:0000256" key="1">
    <source>
        <dbReference type="SAM" id="SignalP"/>
    </source>
</evidence>
<name>A0A367ZNE3_9BACT</name>
<feature type="signal peptide" evidence="1">
    <location>
        <begin position="1"/>
        <end position="24"/>
    </location>
</feature>
<organism evidence="2 3">
    <name type="scientific">Candidatus Ozemobacter sibiricus</name>
    <dbReference type="NCBI Taxonomy" id="2268124"/>
    <lineage>
        <taxon>Bacteria</taxon>
        <taxon>Candidatus Ozemobacteria</taxon>
        <taxon>Candidatus Ozemobacterales</taxon>
        <taxon>Candidatus Ozemobacteraceae</taxon>
        <taxon>Candidatus Ozemobacter</taxon>
    </lineage>
</organism>
<dbReference type="EMBL" id="QOQW01000018">
    <property type="protein sequence ID" value="RCK78861.1"/>
    <property type="molecule type" value="Genomic_DNA"/>
</dbReference>
<protein>
    <submittedName>
        <fullName evidence="2">Uncharacterized protein</fullName>
    </submittedName>
</protein>
<evidence type="ECO:0000313" key="2">
    <source>
        <dbReference type="EMBL" id="RCK78861.1"/>
    </source>
</evidence>
<evidence type="ECO:0000313" key="3">
    <source>
        <dbReference type="Proteomes" id="UP000252355"/>
    </source>
</evidence>
<comment type="caution">
    <text evidence="2">The sequence shown here is derived from an EMBL/GenBank/DDBJ whole genome shotgun (WGS) entry which is preliminary data.</text>
</comment>
<reference evidence="2 3" key="1">
    <citation type="submission" date="2018-05" db="EMBL/GenBank/DDBJ databases">
        <title>A metagenomic window into the 2 km-deep terrestrial subsurface aquifer revealed taxonomically and functionally diverse microbial community comprising novel uncultured bacterial lineages.</title>
        <authorList>
            <person name="Kadnikov V.V."/>
            <person name="Mardanov A.V."/>
            <person name="Beletsky A.V."/>
            <person name="Banks D."/>
            <person name="Pimenov N.V."/>
            <person name="Frank Y.A."/>
            <person name="Karnachuk O.V."/>
            <person name="Ravin N.V."/>
        </authorList>
    </citation>
    <scope>NUCLEOTIDE SEQUENCE [LARGE SCALE GENOMIC DNA]</scope>
    <source>
        <strain evidence="2">BY5</strain>
    </source>
</reference>